<reference evidence="5 6" key="1">
    <citation type="submission" date="2016-10" db="EMBL/GenBank/DDBJ databases">
        <authorList>
            <person name="de Groot N.N."/>
        </authorList>
    </citation>
    <scope>NUCLEOTIDE SEQUENCE [LARGE SCALE GENOMIC DNA]</scope>
    <source>
        <strain evidence="5 6">CGMCC 1.7056</strain>
    </source>
</reference>
<dbReference type="SUPFAM" id="SSF46785">
    <property type="entry name" value="Winged helix' DNA-binding domain"/>
    <property type="match status" value="1"/>
</dbReference>
<evidence type="ECO:0000256" key="2">
    <source>
        <dbReference type="ARBA" id="ARBA00023125"/>
    </source>
</evidence>
<dbReference type="InterPro" id="IPR036388">
    <property type="entry name" value="WH-like_DNA-bd_sf"/>
</dbReference>
<organism evidence="5 6">
    <name type="scientific">Nocardioides terrae</name>
    <dbReference type="NCBI Taxonomy" id="574651"/>
    <lineage>
        <taxon>Bacteria</taxon>
        <taxon>Bacillati</taxon>
        <taxon>Actinomycetota</taxon>
        <taxon>Actinomycetes</taxon>
        <taxon>Propionibacteriales</taxon>
        <taxon>Nocardioidaceae</taxon>
        <taxon>Nocardioides</taxon>
    </lineage>
</organism>
<dbReference type="InterPro" id="IPR051081">
    <property type="entry name" value="HTH_MetalResp_TranReg"/>
</dbReference>
<evidence type="ECO:0000313" key="5">
    <source>
        <dbReference type="EMBL" id="SFC89324.1"/>
    </source>
</evidence>
<protein>
    <submittedName>
        <fullName evidence="5">Helix-turn-helix domain-containing protein</fullName>
    </submittedName>
</protein>
<dbReference type="GO" id="GO:0003700">
    <property type="term" value="F:DNA-binding transcription factor activity"/>
    <property type="evidence" value="ECO:0007669"/>
    <property type="project" value="InterPro"/>
</dbReference>
<dbReference type="PROSITE" id="PS50987">
    <property type="entry name" value="HTH_ARSR_2"/>
    <property type="match status" value="1"/>
</dbReference>
<evidence type="ECO:0000256" key="1">
    <source>
        <dbReference type="ARBA" id="ARBA00023015"/>
    </source>
</evidence>
<dbReference type="AlphaFoldDB" id="A0A1I1MV50"/>
<dbReference type="Pfam" id="PF12840">
    <property type="entry name" value="HTH_20"/>
    <property type="match status" value="1"/>
</dbReference>
<dbReference type="Gene3D" id="1.10.10.10">
    <property type="entry name" value="Winged helix-like DNA-binding domain superfamily/Winged helix DNA-binding domain"/>
    <property type="match status" value="1"/>
</dbReference>
<evidence type="ECO:0000259" key="4">
    <source>
        <dbReference type="PROSITE" id="PS50987"/>
    </source>
</evidence>
<keyword evidence="6" id="KW-1185">Reference proteome</keyword>
<dbReference type="Proteomes" id="UP000198832">
    <property type="component" value="Unassembled WGS sequence"/>
</dbReference>
<dbReference type="PANTHER" id="PTHR33154">
    <property type="entry name" value="TRANSCRIPTIONAL REGULATOR, ARSR FAMILY"/>
    <property type="match status" value="1"/>
</dbReference>
<dbReference type="GO" id="GO:0003677">
    <property type="term" value="F:DNA binding"/>
    <property type="evidence" value="ECO:0007669"/>
    <property type="project" value="UniProtKB-KW"/>
</dbReference>
<dbReference type="InterPro" id="IPR036390">
    <property type="entry name" value="WH_DNA-bd_sf"/>
</dbReference>
<evidence type="ECO:0000313" key="6">
    <source>
        <dbReference type="Proteomes" id="UP000198832"/>
    </source>
</evidence>
<gene>
    <name evidence="5" type="ORF">SAMN04487968_113101</name>
</gene>
<keyword evidence="3" id="KW-0804">Transcription</keyword>
<dbReference type="CDD" id="cd00090">
    <property type="entry name" value="HTH_ARSR"/>
    <property type="match status" value="1"/>
</dbReference>
<keyword evidence="2" id="KW-0238">DNA-binding</keyword>
<dbReference type="PANTHER" id="PTHR33154:SF15">
    <property type="entry name" value="REGULATORY PROTEIN ARSR"/>
    <property type="match status" value="1"/>
</dbReference>
<dbReference type="STRING" id="574651.SAMN04487968_113101"/>
<keyword evidence="1" id="KW-0805">Transcription regulation</keyword>
<dbReference type="InterPro" id="IPR001845">
    <property type="entry name" value="HTH_ArsR_DNA-bd_dom"/>
</dbReference>
<proteinExistence type="predicted"/>
<sequence>MTDNNPSVVVPGLAGLRALSHPTRLRILSHLRIEGPATATTLATRFGLNSGATSYHLRQLAEHGFVVEVDRGNARERWWQAAHQETHTRAEDARTQEEKDVTDAYWQVAAAVYTENIRAAMDERPLLPAAWRNASTASDWVYTVPAGRAGEIVARIKDLLASYDDEPGDDSAPFAFQIQAFPVPGHVEPVLPEPPTP</sequence>
<dbReference type="OrthoDB" id="7945987at2"/>
<dbReference type="SMART" id="SM00418">
    <property type="entry name" value="HTH_ARSR"/>
    <property type="match status" value="1"/>
</dbReference>
<feature type="domain" description="HTH arsR-type" evidence="4">
    <location>
        <begin position="4"/>
        <end position="99"/>
    </location>
</feature>
<dbReference type="EMBL" id="FOLB01000013">
    <property type="protein sequence ID" value="SFC89324.1"/>
    <property type="molecule type" value="Genomic_DNA"/>
</dbReference>
<name>A0A1I1MV50_9ACTN</name>
<evidence type="ECO:0000256" key="3">
    <source>
        <dbReference type="ARBA" id="ARBA00023163"/>
    </source>
</evidence>
<accession>A0A1I1MV50</accession>
<dbReference type="RefSeq" id="WP_091125927.1">
    <property type="nucleotide sequence ID" value="NZ_FOLB01000013.1"/>
</dbReference>
<dbReference type="InterPro" id="IPR011991">
    <property type="entry name" value="ArsR-like_HTH"/>
</dbReference>